<dbReference type="PANTHER" id="PTHR35385:SF2">
    <property type="entry name" value="PROTEIN B, PUTATIVE-RELATED"/>
    <property type="match status" value="1"/>
</dbReference>
<comment type="caution">
    <text evidence="4">The sequence shown here is derived from an EMBL/GenBank/DDBJ whole genome shotgun (WGS) entry which is preliminary data.</text>
</comment>
<dbReference type="GO" id="GO:0008270">
    <property type="term" value="F:zinc ion binding"/>
    <property type="evidence" value="ECO:0007669"/>
    <property type="project" value="UniProtKB-KW"/>
</dbReference>
<evidence type="ECO:0000256" key="1">
    <source>
        <dbReference type="PROSITE-ProRule" id="PRU00325"/>
    </source>
</evidence>
<organism evidence="4 5">
    <name type="scientific">Stichopus japonicus</name>
    <name type="common">Sea cucumber</name>
    <dbReference type="NCBI Taxonomy" id="307972"/>
    <lineage>
        <taxon>Eukaryota</taxon>
        <taxon>Metazoa</taxon>
        <taxon>Echinodermata</taxon>
        <taxon>Eleutherozoa</taxon>
        <taxon>Echinozoa</taxon>
        <taxon>Holothuroidea</taxon>
        <taxon>Aspidochirotacea</taxon>
        <taxon>Aspidochirotida</taxon>
        <taxon>Stichopodidae</taxon>
        <taxon>Apostichopus</taxon>
    </lineage>
</organism>
<evidence type="ECO:0000259" key="3">
    <source>
        <dbReference type="PROSITE" id="PS50966"/>
    </source>
</evidence>
<gene>
    <name evidence="4" type="ORF">BSL78_24841</name>
</gene>
<keyword evidence="1" id="KW-0862">Zinc</keyword>
<feature type="region of interest" description="Disordered" evidence="2">
    <location>
        <begin position="256"/>
        <end position="277"/>
    </location>
</feature>
<protein>
    <recommendedName>
        <fullName evidence="3">SWIM-type domain-containing protein</fullName>
    </recommendedName>
</protein>
<dbReference type="EMBL" id="MRZV01001373">
    <property type="protein sequence ID" value="PIK38328.1"/>
    <property type="molecule type" value="Genomic_DNA"/>
</dbReference>
<sequence>MSSMKPPRLMLWFQNMASSRNIWHLCLQERMNGPLVTVTHSPVRGNHTNNFCEAAMRIVKDKVLYRMKAFNVTQLVHFMVTRFEMYYKHRLTDLANNRMSNLVNSKFFLKDHEVNSDNIEKIDDSNYRVRSFSTGTTEVVYDVNMDVGTYTCPVGKTGGPCKHQHAVMRAYNLQGSNFVPVSSPKHRQMFYYIATGRADLDETWFSSLDGMVDVPLPTNPADNPSETTAAEDMVASTASTSDLCSSRSLNLQRDLQNRFGQRDRPAGTTRSNSSLDVHSQCEENLPEKQQLKALFQSFEQKLSDPIFKPAIQCFLKKCKKMKSGSAMVSSLYTFGNYTGAASIAAKHLKKRARIRRCLQTQIGVQPIAVARRKTALGGRRALITGRLSKGRNRADYLYSKQRSQPGRGSSPFSCPLCF</sequence>
<dbReference type="Proteomes" id="UP000230750">
    <property type="component" value="Unassembled WGS sequence"/>
</dbReference>
<dbReference type="PROSITE" id="PS50966">
    <property type="entry name" value="ZF_SWIM"/>
    <property type="match status" value="1"/>
</dbReference>
<dbReference type="AlphaFoldDB" id="A0A2G8JRJ0"/>
<accession>A0A2G8JRJ0</accession>
<dbReference type="OrthoDB" id="10068928at2759"/>
<reference evidence="4 5" key="1">
    <citation type="journal article" date="2017" name="PLoS Biol.">
        <title>The sea cucumber genome provides insights into morphological evolution and visceral regeneration.</title>
        <authorList>
            <person name="Zhang X."/>
            <person name="Sun L."/>
            <person name="Yuan J."/>
            <person name="Sun Y."/>
            <person name="Gao Y."/>
            <person name="Zhang L."/>
            <person name="Li S."/>
            <person name="Dai H."/>
            <person name="Hamel J.F."/>
            <person name="Liu C."/>
            <person name="Yu Y."/>
            <person name="Liu S."/>
            <person name="Lin W."/>
            <person name="Guo K."/>
            <person name="Jin S."/>
            <person name="Xu P."/>
            <person name="Storey K.B."/>
            <person name="Huan P."/>
            <person name="Zhang T."/>
            <person name="Zhou Y."/>
            <person name="Zhang J."/>
            <person name="Lin C."/>
            <person name="Li X."/>
            <person name="Xing L."/>
            <person name="Huo D."/>
            <person name="Sun M."/>
            <person name="Wang L."/>
            <person name="Mercier A."/>
            <person name="Li F."/>
            <person name="Yang H."/>
            <person name="Xiang J."/>
        </authorList>
    </citation>
    <scope>NUCLEOTIDE SEQUENCE [LARGE SCALE GENOMIC DNA]</scope>
    <source>
        <strain evidence="4">Shaxun</strain>
        <tissue evidence="4">Muscle</tissue>
    </source>
</reference>
<evidence type="ECO:0000313" key="4">
    <source>
        <dbReference type="EMBL" id="PIK38328.1"/>
    </source>
</evidence>
<keyword evidence="1" id="KW-0479">Metal-binding</keyword>
<proteinExistence type="predicted"/>
<keyword evidence="5" id="KW-1185">Reference proteome</keyword>
<evidence type="ECO:0000256" key="2">
    <source>
        <dbReference type="SAM" id="MobiDB-lite"/>
    </source>
</evidence>
<dbReference type="PANTHER" id="PTHR35385">
    <property type="entry name" value="PROTEIN B, PUTATIVE-RELATED-RELATED"/>
    <property type="match status" value="1"/>
</dbReference>
<feature type="compositionally biased region" description="Polar residues" evidence="2">
    <location>
        <begin position="268"/>
        <end position="277"/>
    </location>
</feature>
<evidence type="ECO:0000313" key="5">
    <source>
        <dbReference type="Proteomes" id="UP000230750"/>
    </source>
</evidence>
<feature type="domain" description="SWIM-type" evidence="3">
    <location>
        <begin position="141"/>
        <end position="172"/>
    </location>
</feature>
<keyword evidence="1" id="KW-0863">Zinc-finger</keyword>
<dbReference type="InterPro" id="IPR007527">
    <property type="entry name" value="Znf_SWIM"/>
</dbReference>
<name>A0A2G8JRJ0_STIJA</name>